<dbReference type="AlphaFoldDB" id="A0A1X7QFJ0"/>
<feature type="region of interest" description="Disordered" evidence="2">
    <location>
        <begin position="26"/>
        <end position="53"/>
    </location>
</feature>
<comment type="similarity">
    <text evidence="1">Belongs to the ClpS family.</text>
</comment>
<dbReference type="NCBIfam" id="NF000669">
    <property type="entry name" value="PRK00033.1-2"/>
    <property type="match status" value="1"/>
</dbReference>
<evidence type="ECO:0000256" key="1">
    <source>
        <dbReference type="HAMAP-Rule" id="MF_00302"/>
    </source>
</evidence>
<protein>
    <recommendedName>
        <fullName evidence="1">ATP-dependent Clp protease adapter protein ClpS</fullName>
    </recommendedName>
</protein>
<dbReference type="GO" id="GO:0006508">
    <property type="term" value="P:proteolysis"/>
    <property type="evidence" value="ECO:0007669"/>
    <property type="project" value="UniProtKB-UniRule"/>
</dbReference>
<dbReference type="InterPro" id="IPR014719">
    <property type="entry name" value="Ribosomal_bL12_C/ClpS-like"/>
</dbReference>
<keyword evidence="4" id="KW-0645">Protease</keyword>
<keyword evidence="4" id="KW-0378">Hydrolase</keyword>
<dbReference type="SUPFAM" id="SSF54736">
    <property type="entry name" value="ClpS-like"/>
    <property type="match status" value="1"/>
</dbReference>
<evidence type="ECO:0000313" key="4">
    <source>
        <dbReference type="EMBL" id="SMH63144.1"/>
    </source>
</evidence>
<dbReference type="InterPro" id="IPR022935">
    <property type="entry name" value="ClpS"/>
</dbReference>
<dbReference type="FunFam" id="3.30.1390.10:FF:000002">
    <property type="entry name" value="ATP-dependent Clp protease adapter protein ClpS"/>
    <property type="match status" value="1"/>
</dbReference>
<accession>A0A1X7QFJ0</accession>
<dbReference type="Pfam" id="PF02617">
    <property type="entry name" value="ClpS"/>
    <property type="match status" value="1"/>
</dbReference>
<comment type="subunit">
    <text evidence="1">Binds to the N-terminal domain of the chaperone ClpA.</text>
</comment>
<proteinExistence type="inferred from homology"/>
<dbReference type="InterPro" id="IPR003769">
    <property type="entry name" value="ClpS_core"/>
</dbReference>
<dbReference type="HAMAP" id="MF_00302">
    <property type="entry name" value="ClpS"/>
    <property type="match status" value="1"/>
</dbReference>
<evidence type="ECO:0000256" key="2">
    <source>
        <dbReference type="SAM" id="MobiDB-lite"/>
    </source>
</evidence>
<reference evidence="4 5" key="1">
    <citation type="journal article" date="2008" name="J. Biotechnol.">
        <title>The genome of Xanthomonas campestris pv. campestris B100 and its use for the reconstruction of metabolic pathways involved in xanthan biosynthesis.</title>
        <authorList>
            <person name="Vorholter F.J."/>
            <person name="Schneiker S."/>
            <person name="Goesmann A."/>
            <person name="Krause L."/>
            <person name="Bekel T."/>
            <person name="Kaiser O."/>
            <person name="Linke B."/>
            <person name="Patschkowski T."/>
            <person name="Ruckert C."/>
            <person name="Schmid J."/>
            <person name="Sidhu V.K."/>
            <person name="Sieber V."/>
            <person name="Tauch A."/>
            <person name="Watt S.A."/>
            <person name="Weisshaar B."/>
            <person name="Becker A."/>
            <person name="Niehaus K."/>
            <person name="Puhler A."/>
        </authorList>
    </citation>
    <scope>NUCLEOTIDE SEQUENCE [LARGE SCALE GENOMIC DNA]</scope>
    <source>
        <strain evidence="4 5">B100</strain>
    </source>
</reference>
<organism evidence="4 5">
    <name type="scientific">Xanthomonas campestris pv. campestris (strain B100)</name>
    <dbReference type="NCBI Taxonomy" id="509169"/>
    <lineage>
        <taxon>Bacteria</taxon>
        <taxon>Pseudomonadati</taxon>
        <taxon>Pseudomonadota</taxon>
        <taxon>Gammaproteobacteria</taxon>
        <taxon>Lysobacterales</taxon>
        <taxon>Lysobacteraceae</taxon>
        <taxon>Xanthomonas</taxon>
    </lineage>
</organism>
<sequence length="151" mass="17017">MRRGACHCNAVWEDVISGRPENRRKLCGRGAKSSNAEGAGPYNGRMPRKTSHEHDHGLVVETSKPEVAPPPRYQVLLLNDDYTPMDFVVTVLQQFFNLDLERATQVMLHVHTRGRGVCGVYSREVAESKVAQVNEFSRMNQHPLLCTMEQA</sequence>
<evidence type="ECO:0000313" key="5">
    <source>
        <dbReference type="Proteomes" id="UP000001188"/>
    </source>
</evidence>
<dbReference type="Proteomes" id="UP000001188">
    <property type="component" value="Chromosome"/>
</dbReference>
<dbReference type="NCBIfam" id="NF000672">
    <property type="entry name" value="PRK00033.1-5"/>
    <property type="match status" value="1"/>
</dbReference>
<gene>
    <name evidence="1" type="primary">clpS</name>
    <name evidence="4" type="ORF">XCCB100_2265</name>
</gene>
<dbReference type="GO" id="GO:0030163">
    <property type="term" value="P:protein catabolic process"/>
    <property type="evidence" value="ECO:0007669"/>
    <property type="project" value="InterPro"/>
</dbReference>
<comment type="function">
    <text evidence="1">Involved in the modulation of the specificity of the ClpAP-mediated ATP-dependent protein degradation.</text>
</comment>
<evidence type="ECO:0000259" key="3">
    <source>
        <dbReference type="Pfam" id="PF02617"/>
    </source>
</evidence>
<name>A0A1X7QFJ0_XANCB</name>
<dbReference type="Gene3D" id="3.30.1390.10">
    <property type="match status" value="1"/>
</dbReference>
<dbReference type="PANTHER" id="PTHR33473:SF19">
    <property type="entry name" value="ATP-DEPENDENT CLP PROTEASE ADAPTER PROTEIN CLPS"/>
    <property type="match status" value="1"/>
</dbReference>
<dbReference type="EMBL" id="AM920689">
    <property type="protein sequence ID" value="SMH63144.1"/>
    <property type="molecule type" value="Genomic_DNA"/>
</dbReference>
<dbReference type="NCBIfam" id="NF000670">
    <property type="entry name" value="PRK00033.1-3"/>
    <property type="match status" value="1"/>
</dbReference>
<feature type="domain" description="Adaptor protein ClpS core" evidence="3">
    <location>
        <begin position="69"/>
        <end position="147"/>
    </location>
</feature>
<dbReference type="PANTHER" id="PTHR33473">
    <property type="entry name" value="ATP-DEPENDENT CLP PROTEASE ADAPTER PROTEIN CLPS1, CHLOROPLASTIC"/>
    <property type="match status" value="1"/>
</dbReference>
<dbReference type="GO" id="GO:0008233">
    <property type="term" value="F:peptidase activity"/>
    <property type="evidence" value="ECO:0007669"/>
    <property type="project" value="UniProtKB-KW"/>
</dbReference>